<keyword evidence="1" id="KW-0732">Signal</keyword>
<evidence type="ECO:0000259" key="2">
    <source>
        <dbReference type="Pfam" id="PF13004"/>
    </source>
</evidence>
<evidence type="ECO:0000313" key="4">
    <source>
        <dbReference type="EMBL" id="RGX77397.1"/>
    </source>
</evidence>
<sequence length="559" mass="61393">MKSKLYYLLWLFAIAPLAFISCDDDNEIEEATLEVSMDPVNFAKAGGEQTVTITTNKDKWVATSPLESTWLTLTQSGNQLSVKANENTEGIERKGYILVNAGGAAAKISVIQSAGDVILNISAEAVDLDFNGGEKRIDVVSNETFTVTVDEAATWLTTNYMVGSSYFTLAASAYDGNEARIGKIYVVAGSTTKEVTVTQSGQDFIILPFLAQTTTFKDVMAFEEARGSVVIQFPDGFFSNAFYFATGNKDFPQVGYAYEDASIGNYVQAVSATANKELLPEIEKALKAKGFTKSGELYVHETIPYAVTITEEAAGISISADYSPIQDKDYPTFATLPLTDPQMGWTSYPELEIHGKIYSEVQAWEAEKGGTFSADNSTIDKPEDDPNAGDFAWYDVAKADLDAGLLTRCYWVYVTKGQDAVPADYPYLNEISSARMIYTKLDYAYWSPAGGASYYMTKEFTAKLAADKFIYVTTNQGYSFYGRTNSNGTMDVLCFGIVKFSDVAAGQPVLDFQTFKNPAEEESSATSILTNKNKLAKFVKAINEKMQKMEKSQPFKRIK</sequence>
<dbReference type="Pfam" id="PF19190">
    <property type="entry name" value="BACON_2"/>
    <property type="match status" value="1"/>
</dbReference>
<dbReference type="CDD" id="cd14948">
    <property type="entry name" value="BACON"/>
    <property type="match status" value="2"/>
</dbReference>
<dbReference type="Pfam" id="PF13004">
    <property type="entry name" value="BACON"/>
    <property type="match status" value="1"/>
</dbReference>
<protein>
    <recommendedName>
        <fullName evidence="2 3">BACON domain-containing protein</fullName>
    </recommendedName>
</protein>
<dbReference type="Proteomes" id="UP000286075">
    <property type="component" value="Unassembled WGS sequence"/>
</dbReference>
<feature type="domain" description="BACON" evidence="3">
    <location>
        <begin position="34"/>
        <end position="113"/>
    </location>
</feature>
<feature type="domain" description="BACON" evidence="2">
    <location>
        <begin position="148"/>
        <end position="200"/>
    </location>
</feature>
<dbReference type="PROSITE" id="PS51257">
    <property type="entry name" value="PROKAR_LIPOPROTEIN"/>
    <property type="match status" value="1"/>
</dbReference>
<comment type="caution">
    <text evidence="4">The sequence shown here is derived from an EMBL/GenBank/DDBJ whole genome shotgun (WGS) entry which is preliminary data.</text>
</comment>
<proteinExistence type="predicted"/>
<dbReference type="InterPro" id="IPR013783">
    <property type="entry name" value="Ig-like_fold"/>
</dbReference>
<dbReference type="OrthoDB" id="1057389at2"/>
<organism evidence="4 5">
    <name type="scientific">Bacteroides stercorirosoris</name>
    <dbReference type="NCBI Taxonomy" id="871324"/>
    <lineage>
        <taxon>Bacteria</taxon>
        <taxon>Pseudomonadati</taxon>
        <taxon>Bacteroidota</taxon>
        <taxon>Bacteroidia</taxon>
        <taxon>Bacteroidales</taxon>
        <taxon>Bacteroidaceae</taxon>
        <taxon>Bacteroides</taxon>
    </lineage>
</organism>
<evidence type="ECO:0000313" key="5">
    <source>
        <dbReference type="Proteomes" id="UP000286075"/>
    </source>
</evidence>
<dbReference type="InterPro" id="IPR024361">
    <property type="entry name" value="BACON"/>
</dbReference>
<accession>A0A413H208</accession>
<reference evidence="4 5" key="1">
    <citation type="submission" date="2018-08" db="EMBL/GenBank/DDBJ databases">
        <title>A genome reference for cultivated species of the human gut microbiota.</title>
        <authorList>
            <person name="Zou Y."/>
            <person name="Xue W."/>
            <person name="Luo G."/>
        </authorList>
    </citation>
    <scope>NUCLEOTIDE SEQUENCE [LARGE SCALE GENOMIC DNA]</scope>
    <source>
        <strain evidence="4 5">OF03-9BH</strain>
    </source>
</reference>
<dbReference type="RefSeq" id="WP_117988025.1">
    <property type="nucleotide sequence ID" value="NZ_CABMFG010000027.1"/>
</dbReference>
<dbReference type="EMBL" id="QSCF01000027">
    <property type="protein sequence ID" value="RGX77397.1"/>
    <property type="molecule type" value="Genomic_DNA"/>
</dbReference>
<dbReference type="AlphaFoldDB" id="A0A413H208"/>
<gene>
    <name evidence="4" type="ORF">DXA68_15680</name>
</gene>
<evidence type="ECO:0000256" key="1">
    <source>
        <dbReference type="SAM" id="SignalP"/>
    </source>
</evidence>
<evidence type="ECO:0000259" key="3">
    <source>
        <dbReference type="Pfam" id="PF19190"/>
    </source>
</evidence>
<feature type="chain" id="PRO_5019381236" description="BACON domain-containing protein" evidence="1">
    <location>
        <begin position="21"/>
        <end position="559"/>
    </location>
</feature>
<feature type="signal peptide" evidence="1">
    <location>
        <begin position="1"/>
        <end position="20"/>
    </location>
</feature>
<name>A0A413H208_9BACE</name>
<dbReference type="Gene3D" id="2.60.40.10">
    <property type="entry name" value="Immunoglobulins"/>
    <property type="match status" value="2"/>
</dbReference>